<comment type="subcellular location">
    <subcellularLocation>
        <location evidence="1">Secreted</location>
        <location evidence="1">Extracellular space</location>
    </subcellularLocation>
</comment>
<dbReference type="Gene3D" id="2.40.10.10">
    <property type="entry name" value="Trypsin-like serine proteases"/>
    <property type="match status" value="1"/>
</dbReference>
<feature type="region of interest" description="Disordered" evidence="13">
    <location>
        <begin position="50"/>
        <end position="85"/>
    </location>
</feature>
<comment type="similarity">
    <text evidence="2">Belongs to the peptidase S1 family.</text>
</comment>
<keyword evidence="5 14" id="KW-0732">Signal</keyword>
<keyword evidence="8" id="KW-0865">Zymogen</keyword>
<feature type="compositionally biased region" description="Polar residues" evidence="13">
    <location>
        <begin position="74"/>
        <end position="84"/>
    </location>
</feature>
<evidence type="ECO:0000313" key="16">
    <source>
        <dbReference type="EMBL" id="EDW68856.2"/>
    </source>
</evidence>
<protein>
    <recommendedName>
        <fullName evidence="11">trypsin</fullName>
        <ecNumber evidence="11">3.4.21.4</ecNumber>
    </recommendedName>
</protein>
<dbReference type="InterPro" id="IPR018114">
    <property type="entry name" value="TRYPSIN_HIS"/>
</dbReference>
<feature type="chain" id="PRO_5006457087" description="trypsin" evidence="14">
    <location>
        <begin position="24"/>
        <end position="357"/>
    </location>
</feature>
<name>B4LCZ5_DROVI</name>
<dbReference type="EMBL" id="CH940647">
    <property type="protein sequence ID" value="EDW68856.2"/>
    <property type="molecule type" value="Genomic_DNA"/>
</dbReference>
<evidence type="ECO:0000256" key="2">
    <source>
        <dbReference type="ARBA" id="ARBA00007664"/>
    </source>
</evidence>
<proteinExistence type="inferred from homology"/>
<feature type="signal peptide" evidence="14">
    <location>
        <begin position="1"/>
        <end position="23"/>
    </location>
</feature>
<dbReference type="FunCoup" id="B4LCZ5">
    <property type="interactions" value="11"/>
</dbReference>
<feature type="domain" description="Peptidase S1" evidence="15">
    <location>
        <begin position="96"/>
        <end position="332"/>
    </location>
</feature>
<evidence type="ECO:0000256" key="13">
    <source>
        <dbReference type="SAM" id="MobiDB-lite"/>
    </source>
</evidence>
<evidence type="ECO:0000256" key="3">
    <source>
        <dbReference type="ARBA" id="ARBA00022525"/>
    </source>
</evidence>
<keyword evidence="17" id="KW-1185">Reference proteome</keyword>
<dbReference type="KEGG" id="dvi:6623049"/>
<dbReference type="PROSITE" id="PS00134">
    <property type="entry name" value="TRYPSIN_HIS"/>
    <property type="match status" value="1"/>
</dbReference>
<evidence type="ECO:0000256" key="9">
    <source>
        <dbReference type="ARBA" id="ARBA00023157"/>
    </source>
</evidence>
<dbReference type="Proteomes" id="UP000008792">
    <property type="component" value="Unassembled WGS sequence"/>
</dbReference>
<dbReference type="PRINTS" id="PR00722">
    <property type="entry name" value="CHYMOTRYPSIN"/>
</dbReference>
<dbReference type="SMART" id="SM00020">
    <property type="entry name" value="Tryp_SPc"/>
    <property type="match status" value="1"/>
</dbReference>
<dbReference type="HOGENOM" id="CLU_006842_7_2_1"/>
<dbReference type="MEROPS" id="S01.B75"/>
<dbReference type="InParanoid" id="B4LCZ5"/>
<accession>B4LCZ5</accession>
<comment type="catalytic activity">
    <reaction evidence="10">
        <text>Preferential cleavage: Arg-|-Xaa, Lys-|-Xaa.</text>
        <dbReference type="EC" id="3.4.21.4"/>
    </reaction>
</comment>
<dbReference type="PANTHER" id="PTHR24276">
    <property type="entry name" value="POLYSERASE-RELATED"/>
    <property type="match status" value="1"/>
</dbReference>
<keyword evidence="3" id="KW-0964">Secreted</keyword>
<evidence type="ECO:0000256" key="6">
    <source>
        <dbReference type="ARBA" id="ARBA00022801"/>
    </source>
</evidence>
<dbReference type="FunFam" id="2.40.10.10:FF:000068">
    <property type="entry name" value="transmembrane protease serine 2"/>
    <property type="match status" value="1"/>
</dbReference>
<dbReference type="InterPro" id="IPR043504">
    <property type="entry name" value="Peptidase_S1_PA_chymotrypsin"/>
</dbReference>
<evidence type="ECO:0000256" key="10">
    <source>
        <dbReference type="ARBA" id="ARBA00036320"/>
    </source>
</evidence>
<dbReference type="eggNOG" id="KOG3627">
    <property type="taxonomic scope" value="Eukaryota"/>
</dbReference>
<keyword evidence="4 12" id="KW-0645">Protease</keyword>
<dbReference type="InterPro" id="IPR001314">
    <property type="entry name" value="Peptidase_S1A"/>
</dbReference>
<evidence type="ECO:0000259" key="15">
    <source>
        <dbReference type="PROSITE" id="PS50240"/>
    </source>
</evidence>
<dbReference type="GO" id="GO:0005576">
    <property type="term" value="C:extracellular region"/>
    <property type="evidence" value="ECO:0007669"/>
    <property type="project" value="UniProtKB-SubCell"/>
</dbReference>
<dbReference type="InterPro" id="IPR050430">
    <property type="entry name" value="Peptidase_S1"/>
</dbReference>
<dbReference type="GO" id="GO:0006508">
    <property type="term" value="P:proteolysis"/>
    <property type="evidence" value="ECO:0007669"/>
    <property type="project" value="UniProtKB-KW"/>
</dbReference>
<evidence type="ECO:0000256" key="1">
    <source>
        <dbReference type="ARBA" id="ARBA00004239"/>
    </source>
</evidence>
<dbReference type="AlphaFoldDB" id="B4LCZ5"/>
<dbReference type="CDD" id="cd00190">
    <property type="entry name" value="Tryp_SPc"/>
    <property type="match status" value="1"/>
</dbReference>
<sequence length="357" mass="39432">MGVSKFFVYNLLVLLLFVDQSVPGCDQLKFDSREGNCHTLYQRRSPASVNSFSVRPSDRSQVHVRADEPAPRTLSDNFSQNSSTYDEDNDEFHFLVTGGYRLEKDDLAKFLVSLQINENYKFFGQHHHCGGSLISKTVVLTAAHCMFIDKKALSRNELMVVAGTPRRLLKTSNTQQIKVKKIIPHPKYIDGEVHDDIGLLHLKGEVQPDGIFVAIIPIADEDPPAGLKCTVIGWGAIFDGGPIPDEAVRGDLTILSNKFCYLLSGFQRGMICSSNPTDFEVDACQGDSGGPLFGAGKVVGVVSFGFGCGRLNSAGVYADVYYYRKWIERNAATCPLSSWFRLPLITLAMQALRAHCL</sequence>
<keyword evidence="7 12" id="KW-0720">Serine protease</keyword>
<dbReference type="STRING" id="7244.B4LCZ5"/>
<reference evidence="16 17" key="1">
    <citation type="journal article" date="2007" name="Nature">
        <title>Evolution of genes and genomes on the Drosophila phylogeny.</title>
        <authorList>
            <consortium name="Drosophila 12 Genomes Consortium"/>
            <person name="Clark A.G."/>
            <person name="Eisen M.B."/>
            <person name="Smith D.R."/>
            <person name="Bergman C.M."/>
            <person name="Oliver B."/>
            <person name="Markow T.A."/>
            <person name="Kaufman T.C."/>
            <person name="Kellis M."/>
            <person name="Gelbart W."/>
            <person name="Iyer V.N."/>
            <person name="Pollard D.A."/>
            <person name="Sackton T.B."/>
            <person name="Larracuente A.M."/>
            <person name="Singh N.D."/>
            <person name="Abad J.P."/>
            <person name="Abt D.N."/>
            <person name="Adryan B."/>
            <person name="Aguade M."/>
            <person name="Akashi H."/>
            <person name="Anderson W.W."/>
            <person name="Aquadro C.F."/>
            <person name="Ardell D.H."/>
            <person name="Arguello R."/>
            <person name="Artieri C.G."/>
            <person name="Barbash D.A."/>
            <person name="Barker D."/>
            <person name="Barsanti P."/>
            <person name="Batterham P."/>
            <person name="Batzoglou S."/>
            <person name="Begun D."/>
            <person name="Bhutkar A."/>
            <person name="Blanco E."/>
            <person name="Bosak S.A."/>
            <person name="Bradley R.K."/>
            <person name="Brand A.D."/>
            <person name="Brent M.R."/>
            <person name="Brooks A.N."/>
            <person name="Brown R.H."/>
            <person name="Butlin R.K."/>
            <person name="Caggese C."/>
            <person name="Calvi B.R."/>
            <person name="Bernardo de Carvalho A."/>
            <person name="Caspi A."/>
            <person name="Castrezana S."/>
            <person name="Celniker S.E."/>
            <person name="Chang J.L."/>
            <person name="Chapple C."/>
            <person name="Chatterji S."/>
            <person name="Chinwalla A."/>
            <person name="Civetta A."/>
            <person name="Clifton S.W."/>
            <person name="Comeron J.M."/>
            <person name="Costello J.C."/>
            <person name="Coyne J.A."/>
            <person name="Daub J."/>
            <person name="David R.G."/>
            <person name="Delcher A.L."/>
            <person name="Delehaunty K."/>
            <person name="Do C.B."/>
            <person name="Ebling H."/>
            <person name="Edwards K."/>
            <person name="Eickbush T."/>
            <person name="Evans J.D."/>
            <person name="Filipski A."/>
            <person name="Findeiss S."/>
            <person name="Freyhult E."/>
            <person name="Fulton L."/>
            <person name="Fulton R."/>
            <person name="Garcia A.C."/>
            <person name="Gardiner A."/>
            <person name="Garfield D.A."/>
            <person name="Garvin B.E."/>
            <person name="Gibson G."/>
            <person name="Gilbert D."/>
            <person name="Gnerre S."/>
            <person name="Godfrey J."/>
            <person name="Good R."/>
            <person name="Gotea V."/>
            <person name="Gravely B."/>
            <person name="Greenberg A.J."/>
            <person name="Griffiths-Jones S."/>
            <person name="Gross S."/>
            <person name="Guigo R."/>
            <person name="Gustafson E.A."/>
            <person name="Haerty W."/>
            <person name="Hahn M.W."/>
            <person name="Halligan D.L."/>
            <person name="Halpern A.L."/>
            <person name="Halter G.M."/>
            <person name="Han M.V."/>
            <person name="Heger A."/>
            <person name="Hillier L."/>
            <person name="Hinrichs A.S."/>
            <person name="Holmes I."/>
            <person name="Hoskins R.A."/>
            <person name="Hubisz M.J."/>
            <person name="Hultmark D."/>
            <person name="Huntley M.A."/>
            <person name="Jaffe D.B."/>
            <person name="Jagadeeshan S."/>
            <person name="Jeck W.R."/>
            <person name="Johnson J."/>
            <person name="Jones C.D."/>
            <person name="Jordan W.C."/>
            <person name="Karpen G.H."/>
            <person name="Kataoka E."/>
            <person name="Keightley P.D."/>
            <person name="Kheradpour P."/>
            <person name="Kirkness E.F."/>
            <person name="Koerich L.B."/>
            <person name="Kristiansen K."/>
            <person name="Kudrna D."/>
            <person name="Kulathinal R.J."/>
            <person name="Kumar S."/>
            <person name="Kwok R."/>
            <person name="Lander E."/>
            <person name="Langley C.H."/>
            <person name="Lapoint R."/>
            <person name="Lazzaro B.P."/>
            <person name="Lee S.J."/>
            <person name="Levesque L."/>
            <person name="Li R."/>
            <person name="Lin C.F."/>
            <person name="Lin M.F."/>
            <person name="Lindblad-Toh K."/>
            <person name="Llopart A."/>
            <person name="Long M."/>
            <person name="Low L."/>
            <person name="Lozovsky E."/>
            <person name="Lu J."/>
            <person name="Luo M."/>
            <person name="Machado C.A."/>
            <person name="Makalowski W."/>
            <person name="Marzo M."/>
            <person name="Matsuda M."/>
            <person name="Matzkin L."/>
            <person name="McAllister B."/>
            <person name="McBride C.S."/>
            <person name="McKernan B."/>
            <person name="McKernan K."/>
            <person name="Mendez-Lago M."/>
            <person name="Minx P."/>
            <person name="Mollenhauer M.U."/>
            <person name="Montooth K."/>
            <person name="Mount S.M."/>
            <person name="Mu X."/>
            <person name="Myers E."/>
            <person name="Negre B."/>
            <person name="Newfeld S."/>
            <person name="Nielsen R."/>
            <person name="Noor M.A."/>
            <person name="O'Grady P."/>
            <person name="Pachter L."/>
            <person name="Papaceit M."/>
            <person name="Parisi M.J."/>
            <person name="Parisi M."/>
            <person name="Parts L."/>
            <person name="Pedersen J.S."/>
            <person name="Pesole G."/>
            <person name="Phillippy A.M."/>
            <person name="Ponting C.P."/>
            <person name="Pop M."/>
            <person name="Porcelli D."/>
            <person name="Powell J.R."/>
            <person name="Prohaska S."/>
            <person name="Pruitt K."/>
            <person name="Puig M."/>
            <person name="Quesneville H."/>
            <person name="Ram K.R."/>
            <person name="Rand D."/>
            <person name="Rasmussen M.D."/>
            <person name="Reed L.K."/>
            <person name="Reenan R."/>
            <person name="Reily A."/>
            <person name="Remington K.A."/>
            <person name="Rieger T.T."/>
            <person name="Ritchie M.G."/>
            <person name="Robin C."/>
            <person name="Rogers Y.H."/>
            <person name="Rohde C."/>
            <person name="Rozas J."/>
            <person name="Rubenfield M.J."/>
            <person name="Ruiz A."/>
            <person name="Russo S."/>
            <person name="Salzberg S.L."/>
            <person name="Sanchez-Gracia A."/>
            <person name="Saranga D.J."/>
            <person name="Sato H."/>
            <person name="Schaeffer S.W."/>
            <person name="Schatz M.C."/>
            <person name="Schlenke T."/>
            <person name="Schwartz R."/>
            <person name="Segarra C."/>
            <person name="Singh R.S."/>
            <person name="Sirot L."/>
            <person name="Sirota M."/>
            <person name="Sisneros N.B."/>
            <person name="Smith C.D."/>
            <person name="Smith T.F."/>
            <person name="Spieth J."/>
            <person name="Stage D.E."/>
            <person name="Stark A."/>
            <person name="Stephan W."/>
            <person name="Strausberg R.L."/>
            <person name="Strempel S."/>
            <person name="Sturgill D."/>
            <person name="Sutton G."/>
            <person name="Sutton G.G."/>
            <person name="Tao W."/>
            <person name="Teichmann S."/>
            <person name="Tobari Y.N."/>
            <person name="Tomimura Y."/>
            <person name="Tsolas J.M."/>
            <person name="Valente V.L."/>
            <person name="Venter E."/>
            <person name="Venter J.C."/>
            <person name="Vicario S."/>
            <person name="Vieira F.G."/>
            <person name="Vilella A.J."/>
            <person name="Villasante A."/>
            <person name="Walenz B."/>
            <person name="Wang J."/>
            <person name="Wasserman M."/>
            <person name="Watts T."/>
            <person name="Wilson D."/>
            <person name="Wilson R.K."/>
            <person name="Wing R.A."/>
            <person name="Wolfner M.F."/>
            <person name="Wong A."/>
            <person name="Wong G.K."/>
            <person name="Wu C.I."/>
            <person name="Wu G."/>
            <person name="Yamamoto D."/>
            <person name="Yang H.P."/>
            <person name="Yang S.P."/>
            <person name="Yorke J.A."/>
            <person name="Yoshida K."/>
            <person name="Zdobnov E."/>
            <person name="Zhang P."/>
            <person name="Zhang Y."/>
            <person name="Zimin A.V."/>
            <person name="Baldwin J."/>
            <person name="Abdouelleil A."/>
            <person name="Abdulkadir J."/>
            <person name="Abebe A."/>
            <person name="Abera B."/>
            <person name="Abreu J."/>
            <person name="Acer S.C."/>
            <person name="Aftuck L."/>
            <person name="Alexander A."/>
            <person name="An P."/>
            <person name="Anderson E."/>
            <person name="Anderson S."/>
            <person name="Arachi H."/>
            <person name="Azer M."/>
            <person name="Bachantsang P."/>
            <person name="Barry A."/>
            <person name="Bayul T."/>
            <person name="Berlin A."/>
            <person name="Bessette D."/>
            <person name="Bloom T."/>
            <person name="Blye J."/>
            <person name="Boguslavskiy L."/>
            <person name="Bonnet C."/>
            <person name="Boukhgalter B."/>
            <person name="Bourzgui I."/>
            <person name="Brown A."/>
            <person name="Cahill P."/>
            <person name="Channer S."/>
            <person name="Cheshatsang Y."/>
            <person name="Chuda L."/>
            <person name="Citroen M."/>
            <person name="Collymore A."/>
            <person name="Cooke P."/>
            <person name="Costello M."/>
            <person name="D'Aco K."/>
            <person name="Daza R."/>
            <person name="De Haan G."/>
            <person name="DeGray S."/>
            <person name="DeMaso C."/>
            <person name="Dhargay N."/>
            <person name="Dooley K."/>
            <person name="Dooley E."/>
            <person name="Doricent M."/>
            <person name="Dorje P."/>
            <person name="Dorjee K."/>
            <person name="Dupes A."/>
            <person name="Elong R."/>
            <person name="Falk J."/>
            <person name="Farina A."/>
            <person name="Faro S."/>
            <person name="Ferguson D."/>
            <person name="Fisher S."/>
            <person name="Foley C.D."/>
            <person name="Franke A."/>
            <person name="Friedrich D."/>
            <person name="Gadbois L."/>
            <person name="Gearin G."/>
            <person name="Gearin C.R."/>
            <person name="Giannoukos G."/>
            <person name="Goode T."/>
            <person name="Graham J."/>
            <person name="Grandbois E."/>
            <person name="Grewal S."/>
            <person name="Gyaltsen K."/>
            <person name="Hafez N."/>
            <person name="Hagos B."/>
            <person name="Hall J."/>
            <person name="Henson C."/>
            <person name="Hollinger A."/>
            <person name="Honan T."/>
            <person name="Huard M.D."/>
            <person name="Hughes L."/>
            <person name="Hurhula B."/>
            <person name="Husby M.E."/>
            <person name="Kamat A."/>
            <person name="Kanga B."/>
            <person name="Kashin S."/>
            <person name="Khazanovich D."/>
            <person name="Kisner P."/>
            <person name="Lance K."/>
            <person name="Lara M."/>
            <person name="Lee W."/>
            <person name="Lennon N."/>
            <person name="Letendre F."/>
            <person name="LeVine R."/>
            <person name="Lipovsky A."/>
            <person name="Liu X."/>
            <person name="Liu J."/>
            <person name="Liu S."/>
            <person name="Lokyitsang T."/>
            <person name="Lokyitsang Y."/>
            <person name="Lubonja R."/>
            <person name="Lui A."/>
            <person name="MacDonald P."/>
            <person name="Magnisalis V."/>
            <person name="Maru K."/>
            <person name="Matthews C."/>
            <person name="McCusker W."/>
            <person name="McDonough S."/>
            <person name="Mehta T."/>
            <person name="Meldrim J."/>
            <person name="Meneus L."/>
            <person name="Mihai O."/>
            <person name="Mihalev A."/>
            <person name="Mihova T."/>
            <person name="Mittelman R."/>
            <person name="Mlenga V."/>
            <person name="Montmayeur A."/>
            <person name="Mulrain L."/>
            <person name="Navidi A."/>
            <person name="Naylor J."/>
            <person name="Negash T."/>
            <person name="Nguyen T."/>
            <person name="Nguyen N."/>
            <person name="Nicol R."/>
            <person name="Norbu C."/>
            <person name="Norbu N."/>
            <person name="Novod N."/>
            <person name="O'Neill B."/>
            <person name="Osman S."/>
            <person name="Markiewicz E."/>
            <person name="Oyono O.L."/>
            <person name="Patti C."/>
            <person name="Phunkhang P."/>
            <person name="Pierre F."/>
            <person name="Priest M."/>
            <person name="Raghuraman S."/>
            <person name="Rege F."/>
            <person name="Reyes R."/>
            <person name="Rise C."/>
            <person name="Rogov P."/>
            <person name="Ross K."/>
            <person name="Ryan E."/>
            <person name="Settipalli S."/>
            <person name="Shea T."/>
            <person name="Sherpa N."/>
            <person name="Shi L."/>
            <person name="Shih D."/>
            <person name="Sparrow T."/>
            <person name="Spaulding J."/>
            <person name="Stalker J."/>
            <person name="Stange-Thomann N."/>
            <person name="Stavropoulos S."/>
            <person name="Stone C."/>
            <person name="Strader C."/>
            <person name="Tesfaye S."/>
            <person name="Thomson T."/>
            <person name="Thoulutsang Y."/>
            <person name="Thoulutsang D."/>
            <person name="Topham K."/>
            <person name="Topping I."/>
            <person name="Tsamla T."/>
            <person name="Vassiliev H."/>
            <person name="Vo A."/>
            <person name="Wangchuk T."/>
            <person name="Wangdi T."/>
            <person name="Weiand M."/>
            <person name="Wilkinson J."/>
            <person name="Wilson A."/>
            <person name="Yadav S."/>
            <person name="Young G."/>
            <person name="Yu Q."/>
            <person name="Zembek L."/>
            <person name="Zhong D."/>
            <person name="Zimmer A."/>
            <person name="Zwirko Z."/>
            <person name="Jaffe D.B."/>
            <person name="Alvarez P."/>
            <person name="Brockman W."/>
            <person name="Butler J."/>
            <person name="Chin C."/>
            <person name="Gnerre S."/>
            <person name="Grabherr M."/>
            <person name="Kleber M."/>
            <person name="Mauceli E."/>
            <person name="MacCallum I."/>
        </authorList>
    </citation>
    <scope>NUCLEOTIDE SEQUENCE [LARGE SCALE GENOMIC DNA]</scope>
    <source>
        <strain evidence="17">Tucson 15010-1051.87</strain>
    </source>
</reference>
<dbReference type="InterPro" id="IPR009003">
    <property type="entry name" value="Peptidase_S1_PA"/>
</dbReference>
<evidence type="ECO:0000256" key="4">
    <source>
        <dbReference type="ARBA" id="ARBA00022670"/>
    </source>
</evidence>
<evidence type="ECO:0000256" key="8">
    <source>
        <dbReference type="ARBA" id="ARBA00023145"/>
    </source>
</evidence>
<evidence type="ECO:0000256" key="11">
    <source>
        <dbReference type="ARBA" id="ARBA00038868"/>
    </source>
</evidence>
<feature type="compositionally biased region" description="Basic and acidic residues" evidence="13">
    <location>
        <begin position="56"/>
        <end position="70"/>
    </location>
</feature>
<evidence type="ECO:0000313" key="17">
    <source>
        <dbReference type="Proteomes" id="UP000008792"/>
    </source>
</evidence>
<dbReference type="SUPFAM" id="SSF50494">
    <property type="entry name" value="Trypsin-like serine proteases"/>
    <property type="match status" value="1"/>
</dbReference>
<dbReference type="OrthoDB" id="10059102at2759"/>
<keyword evidence="9" id="KW-1015">Disulfide bond</keyword>
<evidence type="ECO:0000256" key="14">
    <source>
        <dbReference type="SAM" id="SignalP"/>
    </source>
</evidence>
<dbReference type="InterPro" id="IPR001254">
    <property type="entry name" value="Trypsin_dom"/>
</dbReference>
<dbReference type="PROSITE" id="PS50240">
    <property type="entry name" value="TRYPSIN_DOM"/>
    <property type="match status" value="1"/>
</dbReference>
<dbReference type="Pfam" id="PF00089">
    <property type="entry name" value="Trypsin"/>
    <property type="match status" value="1"/>
</dbReference>
<organism evidence="16 17">
    <name type="scientific">Drosophila virilis</name>
    <name type="common">Fruit fly</name>
    <dbReference type="NCBI Taxonomy" id="7244"/>
    <lineage>
        <taxon>Eukaryota</taxon>
        <taxon>Metazoa</taxon>
        <taxon>Ecdysozoa</taxon>
        <taxon>Arthropoda</taxon>
        <taxon>Hexapoda</taxon>
        <taxon>Insecta</taxon>
        <taxon>Pterygota</taxon>
        <taxon>Neoptera</taxon>
        <taxon>Endopterygota</taxon>
        <taxon>Diptera</taxon>
        <taxon>Brachycera</taxon>
        <taxon>Muscomorpha</taxon>
        <taxon>Ephydroidea</taxon>
        <taxon>Drosophilidae</taxon>
        <taxon>Drosophila</taxon>
    </lineage>
</organism>
<dbReference type="EC" id="3.4.21.4" evidence="11"/>
<keyword evidence="6 12" id="KW-0378">Hydrolase</keyword>
<evidence type="ECO:0000256" key="12">
    <source>
        <dbReference type="RuleBase" id="RU363034"/>
    </source>
</evidence>
<dbReference type="PANTHER" id="PTHR24276:SF91">
    <property type="entry name" value="AT26814P-RELATED"/>
    <property type="match status" value="1"/>
</dbReference>
<gene>
    <name evidence="16" type="primary">Dvir\GJ12446</name>
    <name evidence="16" type="ORF">Dvir_GJ12446</name>
</gene>
<evidence type="ECO:0000256" key="7">
    <source>
        <dbReference type="ARBA" id="ARBA00022825"/>
    </source>
</evidence>
<dbReference type="GO" id="GO:0004252">
    <property type="term" value="F:serine-type endopeptidase activity"/>
    <property type="evidence" value="ECO:0007669"/>
    <property type="project" value="UniProtKB-EC"/>
</dbReference>
<dbReference type="SMR" id="B4LCZ5"/>
<dbReference type="InterPro" id="IPR033116">
    <property type="entry name" value="TRYPSIN_SER"/>
</dbReference>
<evidence type="ECO:0000256" key="5">
    <source>
        <dbReference type="ARBA" id="ARBA00022729"/>
    </source>
</evidence>
<dbReference type="PROSITE" id="PS00135">
    <property type="entry name" value="TRYPSIN_SER"/>
    <property type="match status" value="1"/>
</dbReference>